<dbReference type="Ensembl" id="ENSBIXT00005036111.1">
    <property type="protein sequence ID" value="ENSBIXP00005041774.1"/>
    <property type="gene ID" value="ENSBIXG00005024903.1"/>
</dbReference>
<sequence length="126" mass="13914">ISSMAATNDYYRGHLGSNSSNGSCALYPGEAIPHHPGVPKAQPRHWWGSFFFGKSTLLIMATVLESPEQPLSPQASRARLCSFTSSRLSRVQPEKAVGFLLSKHQNTKKEIERTLLFATQVTREPS</sequence>
<dbReference type="GO" id="GO:0030154">
    <property type="term" value="P:cell differentiation"/>
    <property type="evidence" value="ECO:0007669"/>
    <property type="project" value="InterPro"/>
</dbReference>
<evidence type="ECO:0000313" key="3">
    <source>
        <dbReference type="Proteomes" id="UP000429181"/>
    </source>
</evidence>
<dbReference type="Proteomes" id="UP000429181">
    <property type="component" value="Unassembled WGS sequence"/>
</dbReference>
<proteinExistence type="inferred from homology"/>
<reference evidence="3" key="1">
    <citation type="submission" date="2018-11" db="EMBL/GenBank/DDBJ databases">
        <title>Haplotype-resolved cattle genomes.</title>
        <authorList>
            <person name="Low W.Y."/>
            <person name="Tearle R."/>
            <person name="Bickhart D.M."/>
            <person name="Rosen B.D."/>
            <person name="Koren S."/>
            <person name="Rhie A."/>
            <person name="Hiendleder S."/>
            <person name="Phillippy A.M."/>
            <person name="Smith T.P.L."/>
            <person name="Williams J.L."/>
        </authorList>
    </citation>
    <scope>NUCLEOTIDE SEQUENCE [LARGE SCALE GENOMIC DNA]</scope>
</reference>
<reference evidence="2" key="2">
    <citation type="submission" date="2025-08" db="UniProtKB">
        <authorList>
            <consortium name="Ensembl"/>
        </authorList>
    </citation>
    <scope>IDENTIFICATION</scope>
</reference>
<protein>
    <recommendedName>
        <fullName evidence="4">Pancreatic progenitor cell differentiation and proliferation factor</fullName>
    </recommendedName>
</protein>
<dbReference type="InterPro" id="IPR026754">
    <property type="entry name" value="PPDPF"/>
</dbReference>
<dbReference type="PANTHER" id="PTHR14572">
    <property type="entry name" value="PANCREATIC PROGENITOR CELL DIFFERENTIATION AND PROLIFERATION FACTOR"/>
    <property type="match status" value="1"/>
</dbReference>
<evidence type="ECO:0008006" key="4">
    <source>
        <dbReference type="Google" id="ProtNLM"/>
    </source>
</evidence>
<accession>A0A4W2I8V4</accession>
<evidence type="ECO:0000256" key="1">
    <source>
        <dbReference type="ARBA" id="ARBA00006609"/>
    </source>
</evidence>
<organism evidence="2 3">
    <name type="scientific">Bos indicus x Bos taurus</name>
    <name type="common">Hybrid cattle</name>
    <dbReference type="NCBI Taxonomy" id="30522"/>
    <lineage>
        <taxon>Eukaryota</taxon>
        <taxon>Metazoa</taxon>
        <taxon>Chordata</taxon>
        <taxon>Craniata</taxon>
        <taxon>Vertebrata</taxon>
        <taxon>Euteleostomi</taxon>
        <taxon>Mammalia</taxon>
        <taxon>Eutheria</taxon>
        <taxon>Laurasiatheria</taxon>
        <taxon>Artiodactyla</taxon>
        <taxon>Ruminantia</taxon>
        <taxon>Pecora</taxon>
        <taxon>Bovidae</taxon>
        <taxon>Bovinae</taxon>
        <taxon>Bos</taxon>
    </lineage>
</organism>
<dbReference type="GeneTree" id="ENSGT00390000009113"/>
<dbReference type="AlphaFoldDB" id="A0A4W2I8V4"/>
<name>A0A4W2I8V4_BOBOX</name>
<evidence type="ECO:0000313" key="2">
    <source>
        <dbReference type="Ensembl" id="ENSBIXP00005041774.1"/>
    </source>
</evidence>
<comment type="similarity">
    <text evidence="1">Belongs to the PPDPF family.</text>
</comment>
<dbReference type="Pfam" id="PF15060">
    <property type="entry name" value="PPDFL"/>
    <property type="match status" value="1"/>
</dbReference>